<dbReference type="InterPro" id="IPR036691">
    <property type="entry name" value="Endo/exonu/phosph_ase_sf"/>
</dbReference>
<keyword evidence="4" id="KW-1185">Reference proteome</keyword>
<proteinExistence type="predicted"/>
<evidence type="ECO:0000313" key="3">
    <source>
        <dbReference type="EMBL" id="CAK7917120.1"/>
    </source>
</evidence>
<dbReference type="PANTHER" id="PTHR12121">
    <property type="entry name" value="CARBON CATABOLITE REPRESSOR PROTEIN 4"/>
    <property type="match status" value="1"/>
</dbReference>
<organism evidence="3 4">
    <name type="scientific">[Candida] anglica</name>
    <dbReference type="NCBI Taxonomy" id="148631"/>
    <lineage>
        <taxon>Eukaryota</taxon>
        <taxon>Fungi</taxon>
        <taxon>Dikarya</taxon>
        <taxon>Ascomycota</taxon>
        <taxon>Saccharomycotina</taxon>
        <taxon>Pichiomycetes</taxon>
        <taxon>Debaryomycetaceae</taxon>
        <taxon>Kurtzmaniella</taxon>
    </lineage>
</organism>
<keyword evidence="1" id="KW-0812">Transmembrane</keyword>
<dbReference type="SUPFAM" id="SSF56219">
    <property type="entry name" value="DNase I-like"/>
    <property type="match status" value="1"/>
</dbReference>
<evidence type="ECO:0000259" key="2">
    <source>
        <dbReference type="Pfam" id="PF03372"/>
    </source>
</evidence>
<dbReference type="Proteomes" id="UP001497600">
    <property type="component" value="Chromosome G"/>
</dbReference>
<feature type="domain" description="Endonuclease/exonuclease/phosphatase" evidence="2">
    <location>
        <begin position="70"/>
        <end position="336"/>
    </location>
</feature>
<evidence type="ECO:0000313" key="4">
    <source>
        <dbReference type="Proteomes" id="UP001497600"/>
    </source>
</evidence>
<dbReference type="EMBL" id="OZ004259">
    <property type="protein sequence ID" value="CAK7917120.1"/>
    <property type="molecule type" value="Genomic_DNA"/>
</dbReference>
<reference evidence="3 4" key="1">
    <citation type="submission" date="2024-01" db="EMBL/GenBank/DDBJ databases">
        <authorList>
            <consortium name="Genoscope - CEA"/>
            <person name="William W."/>
        </authorList>
    </citation>
    <scope>NUCLEOTIDE SEQUENCE [LARGE SCALE GENOMIC DNA]</scope>
    <source>
        <strain evidence="3 4">29B2s-10</strain>
    </source>
</reference>
<feature type="transmembrane region" description="Helical" evidence="1">
    <location>
        <begin position="6"/>
        <end position="26"/>
    </location>
</feature>
<dbReference type="InterPro" id="IPR050410">
    <property type="entry name" value="CCR4/nocturin_mRNA_transcr"/>
</dbReference>
<protein>
    <recommendedName>
        <fullName evidence="2">Endonuclease/exonuclease/phosphatase domain-containing protein</fullName>
    </recommendedName>
</protein>
<accession>A0ABP0EIL2</accession>
<sequence length="348" mass="40075">MISPLHGTVALVGMILVIVGYAAIHLSDIDNYIYRHSGAEILSFHHSEKSEVFLGLPEMQSAKFEFKIYSHNVRVDTRNRFPHEKKWRDRLHEVVRSIEECGKEEEDGHEVPTLVGLQELKHHQLNDILKGLNHESYDESPWTHYGVGRDDGDTKGEYTPILYNRNVWTLVNGTTKWLSEHPDVPERSWGAATKRVITFTTFQNVLSGNYINYINTHLDHKSIEAKKRSADLIIEWIKSIPNEYPTFLSGDFNSEQSEVAYQTIAHTMQDAFLVASSKQKDNHVEDPTTYTGWEPESVHTVIDFLWYYSGYNSSFVEVESFTILPNENNGVRFSDHKPLEATYMIEIV</sequence>
<dbReference type="Gene3D" id="3.60.10.10">
    <property type="entry name" value="Endonuclease/exonuclease/phosphatase"/>
    <property type="match status" value="1"/>
</dbReference>
<dbReference type="InterPro" id="IPR005135">
    <property type="entry name" value="Endo/exonuclease/phosphatase"/>
</dbReference>
<dbReference type="Pfam" id="PF03372">
    <property type="entry name" value="Exo_endo_phos"/>
    <property type="match status" value="1"/>
</dbReference>
<keyword evidence="1" id="KW-0472">Membrane</keyword>
<feature type="non-terminal residue" evidence="3">
    <location>
        <position position="1"/>
    </location>
</feature>
<dbReference type="PANTHER" id="PTHR12121:SF36">
    <property type="entry name" value="ENDONUCLEASE_EXONUCLEASE_PHOSPHATASE DOMAIN-CONTAINING PROTEIN"/>
    <property type="match status" value="1"/>
</dbReference>
<keyword evidence="1" id="KW-1133">Transmembrane helix</keyword>
<dbReference type="CDD" id="cd09083">
    <property type="entry name" value="EEP-1"/>
    <property type="match status" value="1"/>
</dbReference>
<name>A0ABP0EIL2_9ASCO</name>
<gene>
    <name evidence="3" type="ORF">CAAN4_G07008</name>
</gene>
<evidence type="ECO:0000256" key="1">
    <source>
        <dbReference type="SAM" id="Phobius"/>
    </source>
</evidence>